<dbReference type="Proteomes" id="UP000577419">
    <property type="component" value="Unassembled WGS sequence"/>
</dbReference>
<dbReference type="EMBL" id="DUFG01000032">
    <property type="protein sequence ID" value="HIH08936.1"/>
    <property type="molecule type" value="Genomic_DNA"/>
</dbReference>
<reference evidence="2" key="1">
    <citation type="journal article" date="2020" name="bioRxiv">
        <title>A rank-normalized archaeal taxonomy based on genome phylogeny resolves widespread incomplete and uneven classifications.</title>
        <authorList>
            <person name="Rinke C."/>
            <person name="Chuvochina M."/>
            <person name="Mussig A.J."/>
            <person name="Chaumeil P.-A."/>
            <person name="Waite D.W."/>
            <person name="Whitman W.B."/>
            <person name="Parks D.H."/>
            <person name="Hugenholtz P."/>
        </authorList>
    </citation>
    <scope>NUCLEOTIDE SEQUENCE</scope>
    <source>
        <strain evidence="2">UBA10011</strain>
    </source>
</reference>
<reference evidence="3" key="3">
    <citation type="submission" date="2021-05" db="EMBL/GenBank/DDBJ databases">
        <title>Protein family content uncovers lineage relationships and bacterial pathway maintenance mechanisms in DPANN archaea.</title>
        <authorList>
            <person name="Castelle C.J."/>
            <person name="Meheust R."/>
            <person name="Jaffe A.L."/>
            <person name="Seitz K."/>
            <person name="Gong X."/>
            <person name="Baker B.J."/>
            <person name="Banfield J.F."/>
        </authorList>
    </citation>
    <scope>NUCLEOTIDE SEQUENCE</scope>
    <source>
        <strain evidence="3">RIFCSPHIGHO2_01_FULL_GW2011_AR10_43_9</strain>
    </source>
</reference>
<keyword evidence="1" id="KW-0812">Transmembrane</keyword>
<reference evidence="3" key="2">
    <citation type="submission" date="2021-03" db="EMBL/GenBank/DDBJ databases">
        <authorList>
            <person name="Jaffe A."/>
        </authorList>
    </citation>
    <scope>NUCLEOTIDE SEQUENCE</scope>
    <source>
        <strain evidence="3">RIFCSPHIGHO2_01_FULL_GW2011_AR10_43_9</strain>
    </source>
</reference>
<dbReference type="EMBL" id="JAGVWF010000012">
    <property type="protein sequence ID" value="MBS3058977.1"/>
    <property type="molecule type" value="Genomic_DNA"/>
</dbReference>
<keyword evidence="1" id="KW-0472">Membrane</keyword>
<evidence type="ECO:0000313" key="3">
    <source>
        <dbReference type="EMBL" id="MBS3058977.1"/>
    </source>
</evidence>
<organism evidence="2 4">
    <name type="scientific">Candidatus Iainarchaeum sp</name>
    <dbReference type="NCBI Taxonomy" id="3101447"/>
    <lineage>
        <taxon>Archaea</taxon>
        <taxon>Candidatus Iainarchaeota</taxon>
        <taxon>Candidatus Iainarchaeia</taxon>
        <taxon>Candidatus Iainarchaeales</taxon>
        <taxon>Candidatus Iainarchaeaceae</taxon>
        <taxon>Candidatus Iainarchaeum</taxon>
    </lineage>
</organism>
<accession>A0A7J4J143</accession>
<keyword evidence="1" id="KW-1133">Transmembrane helix</keyword>
<feature type="transmembrane region" description="Helical" evidence="1">
    <location>
        <begin position="38"/>
        <end position="56"/>
    </location>
</feature>
<sequence>MDTFNFLVSILLIIIAIQYQQNWIVFAILIISILSTRSLSTAITLIISTIVVYAVLGSGDISSLFPVVVFGLIIFALVLGLAEKPKQPEYYPPDPGYGEMLGGG</sequence>
<dbReference type="Proteomes" id="UP000683213">
    <property type="component" value="Unassembled WGS sequence"/>
</dbReference>
<name>A0A7J4J143_9ARCH</name>
<feature type="transmembrane region" description="Helical" evidence="1">
    <location>
        <begin position="6"/>
        <end position="31"/>
    </location>
</feature>
<comment type="caution">
    <text evidence="2">The sequence shown here is derived from an EMBL/GenBank/DDBJ whole genome shotgun (WGS) entry which is preliminary data.</text>
</comment>
<dbReference type="AlphaFoldDB" id="A0A7J4J143"/>
<proteinExistence type="predicted"/>
<evidence type="ECO:0000313" key="2">
    <source>
        <dbReference type="EMBL" id="HIH08936.1"/>
    </source>
</evidence>
<gene>
    <name evidence="2" type="ORF">HA237_06240</name>
    <name evidence="3" type="ORF">J4224_00950</name>
</gene>
<evidence type="ECO:0000256" key="1">
    <source>
        <dbReference type="SAM" id="Phobius"/>
    </source>
</evidence>
<evidence type="ECO:0000313" key="4">
    <source>
        <dbReference type="Proteomes" id="UP000577419"/>
    </source>
</evidence>
<protein>
    <submittedName>
        <fullName evidence="2">Uncharacterized protein</fullName>
    </submittedName>
</protein>
<feature type="transmembrane region" description="Helical" evidence="1">
    <location>
        <begin position="62"/>
        <end position="82"/>
    </location>
</feature>